<feature type="compositionally biased region" description="Polar residues" evidence="7">
    <location>
        <begin position="561"/>
        <end position="584"/>
    </location>
</feature>
<feature type="compositionally biased region" description="Low complexity" evidence="7">
    <location>
        <begin position="539"/>
        <end position="560"/>
    </location>
</feature>
<comment type="caution">
    <text evidence="10">The sequence shown here is derived from an EMBL/GenBank/DDBJ whole genome shotgun (WGS) entry which is preliminary data.</text>
</comment>
<dbReference type="PANTHER" id="PTHR43399:SF4">
    <property type="entry name" value="CELL WALL-ASSOCIATED PROTEASE"/>
    <property type="match status" value="1"/>
</dbReference>
<keyword evidence="3 5" id="KW-0378">Hydrolase</keyword>
<dbReference type="Proteomes" id="UP001438707">
    <property type="component" value="Unassembled WGS sequence"/>
</dbReference>
<evidence type="ECO:0000256" key="2">
    <source>
        <dbReference type="ARBA" id="ARBA00022670"/>
    </source>
</evidence>
<keyword evidence="8" id="KW-0732">Signal</keyword>
<dbReference type="Pfam" id="PF00082">
    <property type="entry name" value="Peptidase_S8"/>
    <property type="match status" value="1"/>
</dbReference>
<proteinExistence type="inferred from homology"/>
<feature type="domain" description="Peptidase S8/S53" evidence="9">
    <location>
        <begin position="152"/>
        <end position="430"/>
    </location>
</feature>
<accession>A0AAW1SG31</accession>
<dbReference type="EMBL" id="JALJOS010000001">
    <property type="protein sequence ID" value="KAK9844962.1"/>
    <property type="molecule type" value="Genomic_DNA"/>
</dbReference>
<evidence type="ECO:0000256" key="1">
    <source>
        <dbReference type="ARBA" id="ARBA00011073"/>
    </source>
</evidence>
<dbReference type="PROSITE" id="PS51892">
    <property type="entry name" value="SUBTILASE"/>
    <property type="match status" value="1"/>
</dbReference>
<feature type="active site" description="Charge relay system" evidence="5">
    <location>
        <position position="376"/>
    </location>
</feature>
<dbReference type="PANTHER" id="PTHR43399">
    <property type="entry name" value="SUBTILISIN-RELATED"/>
    <property type="match status" value="1"/>
</dbReference>
<dbReference type="InterPro" id="IPR000209">
    <property type="entry name" value="Peptidase_S8/S53_dom"/>
</dbReference>
<dbReference type="InterPro" id="IPR023828">
    <property type="entry name" value="Peptidase_S8_Ser-AS"/>
</dbReference>
<evidence type="ECO:0000256" key="4">
    <source>
        <dbReference type="ARBA" id="ARBA00022825"/>
    </source>
</evidence>
<evidence type="ECO:0000259" key="9">
    <source>
        <dbReference type="Pfam" id="PF00082"/>
    </source>
</evidence>
<evidence type="ECO:0000256" key="8">
    <source>
        <dbReference type="SAM" id="SignalP"/>
    </source>
</evidence>
<dbReference type="CDD" id="cd07473">
    <property type="entry name" value="Peptidases_S8_Subtilisin_like"/>
    <property type="match status" value="1"/>
</dbReference>
<comment type="similarity">
    <text evidence="1 5 6">Belongs to the peptidase S8 family.</text>
</comment>
<dbReference type="PROSITE" id="PS00136">
    <property type="entry name" value="SUBTILASE_ASP"/>
    <property type="match status" value="1"/>
</dbReference>
<dbReference type="InterPro" id="IPR034204">
    <property type="entry name" value="PfSUB1-like_cat_dom"/>
</dbReference>
<dbReference type="InterPro" id="IPR036852">
    <property type="entry name" value="Peptidase_S8/S53_dom_sf"/>
</dbReference>
<reference evidence="10 11" key="1">
    <citation type="journal article" date="2024" name="Nat. Commun.">
        <title>Phylogenomics reveals the evolutionary origins of lichenization in chlorophyte algae.</title>
        <authorList>
            <person name="Puginier C."/>
            <person name="Libourel C."/>
            <person name="Otte J."/>
            <person name="Skaloud P."/>
            <person name="Haon M."/>
            <person name="Grisel S."/>
            <person name="Petersen M."/>
            <person name="Berrin J.G."/>
            <person name="Delaux P.M."/>
            <person name="Dal Grande F."/>
            <person name="Keller J."/>
        </authorList>
    </citation>
    <scope>NUCLEOTIDE SEQUENCE [LARGE SCALE GENOMIC DNA]</scope>
    <source>
        <strain evidence="10 11">SAG 2145</strain>
    </source>
</reference>
<feature type="chain" id="PRO_5043564939" description="Peptidase S8/S53 domain-containing protein" evidence="8">
    <location>
        <begin position="21"/>
        <end position="598"/>
    </location>
</feature>
<dbReference type="SUPFAM" id="SSF52743">
    <property type="entry name" value="Subtilisin-like"/>
    <property type="match status" value="1"/>
</dbReference>
<keyword evidence="4 5" id="KW-0720">Serine protease</keyword>
<dbReference type="PRINTS" id="PR00723">
    <property type="entry name" value="SUBTILISIN"/>
</dbReference>
<feature type="active site" description="Charge relay system" evidence="5">
    <location>
        <position position="160"/>
    </location>
</feature>
<keyword evidence="2 5" id="KW-0645">Protease</keyword>
<dbReference type="GO" id="GO:0006508">
    <property type="term" value="P:proteolysis"/>
    <property type="evidence" value="ECO:0007669"/>
    <property type="project" value="UniProtKB-KW"/>
</dbReference>
<evidence type="ECO:0000256" key="5">
    <source>
        <dbReference type="PROSITE-ProRule" id="PRU01240"/>
    </source>
</evidence>
<feature type="region of interest" description="Disordered" evidence="7">
    <location>
        <begin position="534"/>
        <end position="598"/>
    </location>
</feature>
<evidence type="ECO:0000256" key="3">
    <source>
        <dbReference type="ARBA" id="ARBA00022801"/>
    </source>
</evidence>
<dbReference type="PROSITE" id="PS00137">
    <property type="entry name" value="SUBTILASE_HIS"/>
    <property type="match status" value="1"/>
</dbReference>
<feature type="signal peptide" evidence="8">
    <location>
        <begin position="1"/>
        <end position="20"/>
    </location>
</feature>
<name>A0AAW1SG31_9CHLO</name>
<evidence type="ECO:0000256" key="7">
    <source>
        <dbReference type="SAM" id="MobiDB-lite"/>
    </source>
</evidence>
<dbReference type="AlphaFoldDB" id="A0AAW1SG31"/>
<dbReference type="InterPro" id="IPR022398">
    <property type="entry name" value="Peptidase_S8_His-AS"/>
</dbReference>
<gene>
    <name evidence="10" type="ORF">WJX74_009071</name>
</gene>
<sequence length="598" mass="61480">MKAAAYALLVSVTCFSFVATQDTQANDSVSNRIIISRPDQTTTFSGDFSNGTSDDSTLASLNRTFAGQDVPLEIFNVGANSQFKTLADLCAYLKEQNQDVSSCEPDVKYNVDSFRRLKDASTSPNDPLLSSQWDVPDISVKQAWTAGFTGNSQVKVCMVDTGVDYTHPDILPNLWTNPDESANGKDNDGNGIVGDIHGVDFSNGGKTGDPMDQNGHGTFVAGVVGAVGNNGIGIAGISQSVSIIACKFMDATGNGWVSDAIRCFQYCMSKGAHIISNSWGGVDYSTSLNTTIQAASNTGVLMVCSAGNEGINTDTTNHYPSSFASDIVLAVGATDKTDAFWARSNYGKATVHVAAPGVSVLGLGLGGTYITLTGTSMSTPHVAGTAALMLQRYINNGFQIDANSTVKGRGQSLKTLIMQTADTVRGATGTKIATGKVNTMNAINAVPLTGSKAGQAVAQGEGFGPTAFLNGNDATGVATAENKSALAPSNLLAPGPSQANSLVQTAPYAVTPAAAAAASLVQQTIIAASEQESAQIQNTTGSPTATAPEAASTTTFPSTARFNASQAEAPDTSGSPSPVAQDTPTAAEAAEGSFGRHH</sequence>
<feature type="active site" description="Charge relay system" evidence="5">
    <location>
        <position position="216"/>
    </location>
</feature>
<dbReference type="PROSITE" id="PS00138">
    <property type="entry name" value="SUBTILASE_SER"/>
    <property type="match status" value="1"/>
</dbReference>
<protein>
    <recommendedName>
        <fullName evidence="9">Peptidase S8/S53 domain-containing protein</fullName>
    </recommendedName>
</protein>
<evidence type="ECO:0000313" key="10">
    <source>
        <dbReference type="EMBL" id="KAK9844962.1"/>
    </source>
</evidence>
<dbReference type="Gene3D" id="3.40.50.200">
    <property type="entry name" value="Peptidase S8/S53 domain"/>
    <property type="match status" value="1"/>
</dbReference>
<keyword evidence="11" id="KW-1185">Reference proteome</keyword>
<evidence type="ECO:0000313" key="11">
    <source>
        <dbReference type="Proteomes" id="UP001438707"/>
    </source>
</evidence>
<dbReference type="InterPro" id="IPR051048">
    <property type="entry name" value="Peptidase_S8/S53_subtilisin"/>
</dbReference>
<dbReference type="GO" id="GO:0004252">
    <property type="term" value="F:serine-type endopeptidase activity"/>
    <property type="evidence" value="ECO:0007669"/>
    <property type="project" value="UniProtKB-UniRule"/>
</dbReference>
<evidence type="ECO:0000256" key="6">
    <source>
        <dbReference type="RuleBase" id="RU003355"/>
    </source>
</evidence>
<organism evidence="10 11">
    <name type="scientific">Apatococcus lobatus</name>
    <dbReference type="NCBI Taxonomy" id="904363"/>
    <lineage>
        <taxon>Eukaryota</taxon>
        <taxon>Viridiplantae</taxon>
        <taxon>Chlorophyta</taxon>
        <taxon>core chlorophytes</taxon>
        <taxon>Trebouxiophyceae</taxon>
        <taxon>Chlorellales</taxon>
        <taxon>Chlorellaceae</taxon>
        <taxon>Apatococcus</taxon>
    </lineage>
</organism>
<dbReference type="InterPro" id="IPR015500">
    <property type="entry name" value="Peptidase_S8_subtilisin-rel"/>
</dbReference>
<dbReference type="InterPro" id="IPR023827">
    <property type="entry name" value="Peptidase_S8_Asp-AS"/>
</dbReference>